<dbReference type="Proteomes" id="UP000054097">
    <property type="component" value="Unassembled WGS sequence"/>
</dbReference>
<dbReference type="Pfam" id="PF03227">
    <property type="entry name" value="GILT"/>
    <property type="match status" value="1"/>
</dbReference>
<evidence type="ECO:0000256" key="5">
    <source>
        <dbReference type="ARBA" id="ARBA00023180"/>
    </source>
</evidence>
<sequence>MIRIFALCAIFPYVRGLVTSNQQVLEHTTSPRKVPVTLGVMSQCPDALYCESVFDEVLKEVGDIVDLRLSFIGRINSTEPEHGVTCRHGPGECTGNIHELCVASLYNSYTQWWPFVICSNGHGRFAVGTEEVSKECAHGLGLSWKKIKNCVDSDGKKGGEALLKKSVSQTRELGIERSCTVIINGHKRCVRDDEEWKECEDGYGVADFVRTIREAHDSLVVAP</sequence>
<evidence type="ECO:0000313" key="7">
    <source>
        <dbReference type="EMBL" id="KIM25897.1"/>
    </source>
</evidence>
<reference evidence="8" key="2">
    <citation type="submission" date="2015-01" db="EMBL/GenBank/DDBJ databases">
        <title>Evolutionary Origins and Diversification of the Mycorrhizal Mutualists.</title>
        <authorList>
            <consortium name="DOE Joint Genome Institute"/>
            <consortium name="Mycorrhizal Genomics Consortium"/>
            <person name="Kohler A."/>
            <person name="Kuo A."/>
            <person name="Nagy L.G."/>
            <person name="Floudas D."/>
            <person name="Copeland A."/>
            <person name="Barry K.W."/>
            <person name="Cichocki N."/>
            <person name="Veneault-Fourrey C."/>
            <person name="LaButti K."/>
            <person name="Lindquist E.A."/>
            <person name="Lipzen A."/>
            <person name="Lundell T."/>
            <person name="Morin E."/>
            <person name="Murat C."/>
            <person name="Riley R."/>
            <person name="Ohm R."/>
            <person name="Sun H."/>
            <person name="Tunlid A."/>
            <person name="Henrissat B."/>
            <person name="Grigoriev I.V."/>
            <person name="Hibbett D.S."/>
            <person name="Martin F."/>
        </authorList>
    </citation>
    <scope>NUCLEOTIDE SEQUENCE [LARGE SCALE GENOMIC DNA]</scope>
    <source>
        <strain evidence="8">MAFF 305830</strain>
    </source>
</reference>
<protein>
    <recommendedName>
        <fullName evidence="9">Gamma interferon inducible lysosomal thiol reductase</fullName>
    </recommendedName>
</protein>
<feature type="signal peptide" evidence="6">
    <location>
        <begin position="1"/>
        <end position="16"/>
    </location>
</feature>
<dbReference type="EMBL" id="KN824310">
    <property type="protein sequence ID" value="KIM25897.1"/>
    <property type="molecule type" value="Genomic_DNA"/>
</dbReference>
<evidence type="ECO:0008006" key="9">
    <source>
        <dbReference type="Google" id="ProtNLM"/>
    </source>
</evidence>
<comment type="subcellular location">
    <subcellularLocation>
        <location evidence="1">Secreted</location>
    </subcellularLocation>
</comment>
<keyword evidence="3" id="KW-0964">Secreted</keyword>
<evidence type="ECO:0000313" key="8">
    <source>
        <dbReference type="Proteomes" id="UP000054097"/>
    </source>
</evidence>
<dbReference type="GO" id="GO:0005576">
    <property type="term" value="C:extracellular region"/>
    <property type="evidence" value="ECO:0007669"/>
    <property type="project" value="UniProtKB-SubCell"/>
</dbReference>
<accession>A0A0C2X9J2</accession>
<feature type="chain" id="PRO_5002158579" description="Gamma interferon inducible lysosomal thiol reductase" evidence="6">
    <location>
        <begin position="17"/>
        <end position="223"/>
    </location>
</feature>
<comment type="similarity">
    <text evidence="2">Belongs to the GILT family.</text>
</comment>
<keyword evidence="4 6" id="KW-0732">Signal</keyword>
<dbReference type="InterPro" id="IPR004911">
    <property type="entry name" value="Interferon-induced_GILT"/>
</dbReference>
<dbReference type="GO" id="GO:0016671">
    <property type="term" value="F:oxidoreductase activity, acting on a sulfur group of donors, disulfide as acceptor"/>
    <property type="evidence" value="ECO:0007669"/>
    <property type="project" value="InterPro"/>
</dbReference>
<evidence type="ECO:0000256" key="6">
    <source>
        <dbReference type="SAM" id="SignalP"/>
    </source>
</evidence>
<dbReference type="PANTHER" id="PTHR13234:SF8">
    <property type="entry name" value="GAMMA-INTERFERON-INDUCIBLE LYSOSOMAL THIOL REDUCTASE"/>
    <property type="match status" value="1"/>
</dbReference>
<gene>
    <name evidence="7" type="ORF">M408DRAFT_330896</name>
</gene>
<evidence type="ECO:0000256" key="4">
    <source>
        <dbReference type="ARBA" id="ARBA00022729"/>
    </source>
</evidence>
<evidence type="ECO:0000256" key="3">
    <source>
        <dbReference type="ARBA" id="ARBA00022525"/>
    </source>
</evidence>
<organism evidence="7 8">
    <name type="scientific">Serendipita vermifera MAFF 305830</name>
    <dbReference type="NCBI Taxonomy" id="933852"/>
    <lineage>
        <taxon>Eukaryota</taxon>
        <taxon>Fungi</taxon>
        <taxon>Dikarya</taxon>
        <taxon>Basidiomycota</taxon>
        <taxon>Agaricomycotina</taxon>
        <taxon>Agaricomycetes</taxon>
        <taxon>Sebacinales</taxon>
        <taxon>Serendipitaceae</taxon>
        <taxon>Serendipita</taxon>
    </lineage>
</organism>
<reference evidence="7 8" key="1">
    <citation type="submission" date="2014-04" db="EMBL/GenBank/DDBJ databases">
        <authorList>
            <consortium name="DOE Joint Genome Institute"/>
            <person name="Kuo A."/>
            <person name="Zuccaro A."/>
            <person name="Kohler A."/>
            <person name="Nagy L.G."/>
            <person name="Floudas D."/>
            <person name="Copeland A."/>
            <person name="Barry K.W."/>
            <person name="Cichocki N."/>
            <person name="Veneault-Fourrey C."/>
            <person name="LaButti K."/>
            <person name="Lindquist E.A."/>
            <person name="Lipzen A."/>
            <person name="Lundell T."/>
            <person name="Morin E."/>
            <person name="Murat C."/>
            <person name="Sun H."/>
            <person name="Tunlid A."/>
            <person name="Henrissat B."/>
            <person name="Grigoriev I.V."/>
            <person name="Hibbett D.S."/>
            <person name="Martin F."/>
            <person name="Nordberg H.P."/>
            <person name="Cantor M.N."/>
            <person name="Hua S.X."/>
        </authorList>
    </citation>
    <scope>NUCLEOTIDE SEQUENCE [LARGE SCALE GENOMIC DNA]</scope>
    <source>
        <strain evidence="7 8">MAFF 305830</strain>
    </source>
</reference>
<dbReference type="Gene3D" id="3.40.30.10">
    <property type="entry name" value="Glutaredoxin"/>
    <property type="match status" value="1"/>
</dbReference>
<dbReference type="PANTHER" id="PTHR13234">
    <property type="entry name" value="GAMMA-INTERFERON INDUCIBLE LYSOSOMAL THIOL REDUCTASE GILT"/>
    <property type="match status" value="1"/>
</dbReference>
<keyword evidence="5" id="KW-0325">Glycoprotein</keyword>
<dbReference type="STRING" id="933852.A0A0C2X9J2"/>
<keyword evidence="8" id="KW-1185">Reference proteome</keyword>
<name>A0A0C2X9J2_SERVB</name>
<dbReference type="HOGENOM" id="CLU_072148_2_1_1"/>
<dbReference type="AlphaFoldDB" id="A0A0C2X9J2"/>
<evidence type="ECO:0000256" key="2">
    <source>
        <dbReference type="ARBA" id="ARBA00005679"/>
    </source>
</evidence>
<dbReference type="OrthoDB" id="958254at2759"/>
<proteinExistence type="inferred from homology"/>
<evidence type="ECO:0000256" key="1">
    <source>
        <dbReference type="ARBA" id="ARBA00004613"/>
    </source>
</evidence>